<comment type="similarity">
    <text evidence="2 10">Belongs to the MscL family.</text>
</comment>
<dbReference type="PRINTS" id="PR01264">
    <property type="entry name" value="MECHCHANNEL"/>
</dbReference>
<protein>
    <recommendedName>
        <fullName evidence="10">Large-conductance mechanosensitive channel</fullName>
    </recommendedName>
</protein>
<dbReference type="PANTHER" id="PTHR30266:SF2">
    <property type="entry name" value="LARGE-CONDUCTANCE MECHANOSENSITIVE CHANNEL"/>
    <property type="match status" value="1"/>
</dbReference>
<dbReference type="InterPro" id="IPR036019">
    <property type="entry name" value="MscL_channel"/>
</dbReference>
<dbReference type="NCBIfam" id="TIGR00220">
    <property type="entry name" value="mscL"/>
    <property type="match status" value="1"/>
</dbReference>
<dbReference type="GO" id="GO:0005886">
    <property type="term" value="C:plasma membrane"/>
    <property type="evidence" value="ECO:0007669"/>
    <property type="project" value="UniProtKB-SubCell"/>
</dbReference>
<comment type="function">
    <text evidence="10">Channel that opens in response to stretch forces in the membrane lipid bilayer. May participate in the regulation of osmotic pressure changes within the cell.</text>
</comment>
<dbReference type="PANTHER" id="PTHR30266">
    <property type="entry name" value="MECHANOSENSITIVE CHANNEL MSCL"/>
    <property type="match status" value="1"/>
</dbReference>
<dbReference type="GO" id="GO:0008381">
    <property type="term" value="F:mechanosensitive monoatomic ion channel activity"/>
    <property type="evidence" value="ECO:0007669"/>
    <property type="project" value="UniProtKB-UniRule"/>
</dbReference>
<keyword evidence="4 10" id="KW-1003">Cell membrane</keyword>
<feature type="transmembrane region" description="Helical" evidence="10">
    <location>
        <begin position="12"/>
        <end position="35"/>
    </location>
</feature>
<evidence type="ECO:0000256" key="6">
    <source>
        <dbReference type="ARBA" id="ARBA00022989"/>
    </source>
</evidence>
<comment type="subunit">
    <text evidence="10">Homopentamer.</text>
</comment>
<dbReference type="HAMAP" id="MF_00115">
    <property type="entry name" value="MscL"/>
    <property type="match status" value="1"/>
</dbReference>
<dbReference type="AlphaFoldDB" id="A0A5D6VY60"/>
<keyword evidence="3 10" id="KW-0813">Transport</keyword>
<dbReference type="Gene3D" id="1.10.1200.120">
    <property type="entry name" value="Large-conductance mechanosensitive channel, MscL, domain 1"/>
    <property type="match status" value="1"/>
</dbReference>
<reference evidence="11 12" key="1">
    <citation type="submission" date="2019-08" db="EMBL/GenBank/DDBJ databases">
        <title>Selenomonas sp. mPRGC5 and Selenomonas sp. mPRGC8 isolated from ruminal fluid of dairy goat (Capra hircus).</title>
        <authorList>
            <person name="Poothong S."/>
            <person name="Nuengjamnong C."/>
            <person name="Tanasupawat S."/>
        </authorList>
    </citation>
    <scope>NUCLEOTIDE SEQUENCE [LARGE SCALE GENOMIC DNA]</scope>
    <source>
        <strain evidence="12">mPRGC5</strain>
    </source>
</reference>
<dbReference type="InterPro" id="IPR037673">
    <property type="entry name" value="MSC/AndL"/>
</dbReference>
<accession>A0A5D6VY60</accession>
<dbReference type="SUPFAM" id="SSF81330">
    <property type="entry name" value="Gated mechanosensitive channel"/>
    <property type="match status" value="1"/>
</dbReference>
<name>A0A5D6VY60_9FIRM</name>
<evidence type="ECO:0000256" key="8">
    <source>
        <dbReference type="ARBA" id="ARBA00023136"/>
    </source>
</evidence>
<dbReference type="NCBIfam" id="NF010557">
    <property type="entry name" value="PRK13952.1"/>
    <property type="match status" value="1"/>
</dbReference>
<dbReference type="NCBIfam" id="NF001843">
    <property type="entry name" value="PRK00567.1-4"/>
    <property type="match status" value="1"/>
</dbReference>
<feature type="transmembrane region" description="Helical" evidence="10">
    <location>
        <begin position="77"/>
        <end position="101"/>
    </location>
</feature>
<keyword evidence="6 10" id="KW-1133">Transmembrane helix</keyword>
<dbReference type="RefSeq" id="WP_149172101.1">
    <property type="nucleotide sequence ID" value="NZ_VTOY01000013.1"/>
</dbReference>
<evidence type="ECO:0000256" key="7">
    <source>
        <dbReference type="ARBA" id="ARBA00023065"/>
    </source>
</evidence>
<evidence type="ECO:0000256" key="1">
    <source>
        <dbReference type="ARBA" id="ARBA00004651"/>
    </source>
</evidence>
<keyword evidence="7 10" id="KW-0406">Ion transport</keyword>
<dbReference type="Proteomes" id="UP000323646">
    <property type="component" value="Unassembled WGS sequence"/>
</dbReference>
<evidence type="ECO:0000256" key="9">
    <source>
        <dbReference type="ARBA" id="ARBA00023303"/>
    </source>
</evidence>
<keyword evidence="5 10" id="KW-0812">Transmembrane</keyword>
<comment type="caution">
    <text evidence="11">The sequence shown here is derived from an EMBL/GenBank/DDBJ whole genome shotgun (WGS) entry which is preliminary data.</text>
</comment>
<dbReference type="InterPro" id="IPR019823">
    <property type="entry name" value="Mechanosensitive_channel_CS"/>
</dbReference>
<evidence type="ECO:0000256" key="3">
    <source>
        <dbReference type="ARBA" id="ARBA00022448"/>
    </source>
</evidence>
<evidence type="ECO:0000256" key="10">
    <source>
        <dbReference type="HAMAP-Rule" id="MF_00115"/>
    </source>
</evidence>
<keyword evidence="9 10" id="KW-0407">Ion channel</keyword>
<dbReference type="Pfam" id="PF01741">
    <property type="entry name" value="MscL"/>
    <property type="match status" value="1"/>
</dbReference>
<proteinExistence type="inferred from homology"/>
<evidence type="ECO:0000256" key="4">
    <source>
        <dbReference type="ARBA" id="ARBA00022475"/>
    </source>
</evidence>
<dbReference type="EMBL" id="VTOY01000013">
    <property type="protein sequence ID" value="TYZ20606.1"/>
    <property type="molecule type" value="Genomic_DNA"/>
</dbReference>
<evidence type="ECO:0000313" key="11">
    <source>
        <dbReference type="EMBL" id="TYZ20606.1"/>
    </source>
</evidence>
<dbReference type="InterPro" id="IPR001185">
    <property type="entry name" value="MS_channel"/>
</dbReference>
<dbReference type="OrthoDB" id="9810350at2"/>
<keyword evidence="12" id="KW-1185">Reference proteome</keyword>
<comment type="subcellular location">
    <subcellularLocation>
        <location evidence="1 10">Cell membrane</location>
        <topology evidence="1 10">Multi-pass membrane protein</topology>
    </subcellularLocation>
</comment>
<evidence type="ECO:0000313" key="12">
    <source>
        <dbReference type="Proteomes" id="UP000323646"/>
    </source>
</evidence>
<organism evidence="11 12">
    <name type="scientific">Selenomonas ruminis</name>
    <dbReference type="NCBI Taxonomy" id="2593411"/>
    <lineage>
        <taxon>Bacteria</taxon>
        <taxon>Bacillati</taxon>
        <taxon>Bacillota</taxon>
        <taxon>Negativicutes</taxon>
        <taxon>Selenomonadales</taxon>
        <taxon>Selenomonadaceae</taxon>
        <taxon>Selenomonas</taxon>
    </lineage>
</organism>
<dbReference type="PROSITE" id="PS01327">
    <property type="entry name" value="MSCL"/>
    <property type="match status" value="1"/>
</dbReference>
<gene>
    <name evidence="10 11" type="primary">mscL</name>
    <name evidence="11" type="ORF">FZ040_11405</name>
</gene>
<evidence type="ECO:0000256" key="5">
    <source>
        <dbReference type="ARBA" id="ARBA00022692"/>
    </source>
</evidence>
<sequence length="142" mass="15495">MIEEFKKFIMRGNVLDMAVGIIIGAAFGKIVTSFVNDVLMPPIGLILGQVDFSNLFINLSGKPVATLAEAKAAGLPVIAYGSFLNAVIDFLIVAFAIFLMIKQVNRLVPQKEEPEKEPHLCPYCKTEIPEDATKCPHCTSDL</sequence>
<keyword evidence="8 10" id="KW-0472">Membrane</keyword>
<evidence type="ECO:0000256" key="2">
    <source>
        <dbReference type="ARBA" id="ARBA00007254"/>
    </source>
</evidence>